<evidence type="ECO:0000256" key="2">
    <source>
        <dbReference type="SAM" id="Phobius"/>
    </source>
</evidence>
<evidence type="ECO:0000313" key="4">
    <source>
        <dbReference type="EMBL" id="BCL59850.1"/>
    </source>
</evidence>
<dbReference type="KEGG" id="dbk:DGMP_05430"/>
<dbReference type="Proteomes" id="UP000826725">
    <property type="component" value="Chromosome"/>
</dbReference>
<keyword evidence="2" id="KW-0472">Membrane</keyword>
<dbReference type="PANTHER" id="PTHR43156:SF2">
    <property type="entry name" value="STAGE II SPORULATION PROTEIN E"/>
    <property type="match status" value="1"/>
</dbReference>
<dbReference type="GO" id="GO:0016791">
    <property type="term" value="F:phosphatase activity"/>
    <property type="evidence" value="ECO:0007669"/>
    <property type="project" value="TreeGrafter"/>
</dbReference>
<sequence length="492" mass="55458">MATLSPVTLGTTITITFLGLLAIRPLLYKRFVSDKTSMLRARRAFFIEFCTCILAGILIFSYNRFVYGFPIYSFTSLIIGCIIVGFFIGLDASLFQERKVIREAMNKDISSPIPQYFFSMTKKFTFVAVSSTFFISLVIILLLARDVVWLTKVSQDEASIHQAQLSVAYEIFFTMAVLMVLMLNLIVSYSRNLKLLFNNQTRVLEQVSGGNLRQKVPVATYDEFGIIAGHTNTMIDGLRHRFELVSEMKLAEEVQQNLLPDKSPDFQGLQLSGISIYCDATGGDYFDYFKLSENKFGIVVADACGHGVGAALLMISVRAFLHTAVKTYSSPADLLTAINTYISRDCARSGRFTSMFFLEIDRKNASITWVRAGHEPALYYKSADKKFYYLNDRGLVLGIDDQIQYKNSSQGGLQENDIILIGTDGIKESRNPSDEMFGQDRLEEIIMNNDHRSAETIRDKVIEEVSHFRDTLPQEDDITLVVIKIKKTGIES</sequence>
<dbReference type="InterPro" id="IPR052016">
    <property type="entry name" value="Bact_Sigma-Reg"/>
</dbReference>
<feature type="transmembrane region" description="Helical" evidence="2">
    <location>
        <begin position="164"/>
        <end position="187"/>
    </location>
</feature>
<gene>
    <name evidence="4" type="ORF">DGMP_05430</name>
</gene>
<dbReference type="EMBL" id="AP024086">
    <property type="protein sequence ID" value="BCL59850.1"/>
    <property type="molecule type" value="Genomic_DNA"/>
</dbReference>
<dbReference type="InterPro" id="IPR048440">
    <property type="entry name" value="MASE10"/>
</dbReference>
<feature type="domain" description="PPM-type phosphatase" evidence="3">
    <location>
        <begin position="266"/>
        <end position="485"/>
    </location>
</feature>
<keyword evidence="1" id="KW-0378">Hydrolase</keyword>
<accession>A0A8D5FLG0</accession>
<name>A0A8D5FLG0_9BACT</name>
<keyword evidence="5" id="KW-1185">Reference proteome</keyword>
<dbReference type="SMART" id="SM00331">
    <property type="entry name" value="PP2C_SIG"/>
    <property type="match status" value="1"/>
</dbReference>
<dbReference type="PANTHER" id="PTHR43156">
    <property type="entry name" value="STAGE II SPORULATION PROTEIN E-RELATED"/>
    <property type="match status" value="1"/>
</dbReference>
<dbReference type="InterPro" id="IPR001932">
    <property type="entry name" value="PPM-type_phosphatase-like_dom"/>
</dbReference>
<proteinExistence type="predicted"/>
<dbReference type="CDD" id="cd06225">
    <property type="entry name" value="HAMP"/>
    <property type="match status" value="1"/>
</dbReference>
<feature type="transmembrane region" description="Helical" evidence="2">
    <location>
        <begin position="44"/>
        <end position="65"/>
    </location>
</feature>
<evidence type="ECO:0000313" key="5">
    <source>
        <dbReference type="Proteomes" id="UP000826725"/>
    </source>
</evidence>
<dbReference type="Pfam" id="PF07228">
    <property type="entry name" value="SpoIIE"/>
    <property type="match status" value="1"/>
</dbReference>
<feature type="transmembrane region" description="Helical" evidence="2">
    <location>
        <begin position="124"/>
        <end position="144"/>
    </location>
</feature>
<evidence type="ECO:0000256" key="1">
    <source>
        <dbReference type="ARBA" id="ARBA00022801"/>
    </source>
</evidence>
<feature type="transmembrane region" description="Helical" evidence="2">
    <location>
        <begin position="71"/>
        <end position="95"/>
    </location>
</feature>
<reference evidence="4" key="1">
    <citation type="submission" date="2020-09" db="EMBL/GenBank/DDBJ databases">
        <title>Desulfogranum mesoprofundum gen. nov., sp. nov., a novel mesophilic, sulfate-reducing chemolithoautotroph isolated from a deep-sea hydrothermal vent chimney in the Suiyo Seamount.</title>
        <authorList>
            <person name="Hashimoto Y."/>
            <person name="Nakagawa S."/>
        </authorList>
    </citation>
    <scope>NUCLEOTIDE SEQUENCE</scope>
    <source>
        <strain evidence="4">KT2</strain>
    </source>
</reference>
<feature type="transmembrane region" description="Helical" evidence="2">
    <location>
        <begin position="6"/>
        <end position="23"/>
    </location>
</feature>
<dbReference type="AlphaFoldDB" id="A0A8D5FLG0"/>
<organism evidence="4 5">
    <name type="scientific">Desulfomarina profundi</name>
    <dbReference type="NCBI Taxonomy" id="2772557"/>
    <lineage>
        <taxon>Bacteria</taxon>
        <taxon>Pseudomonadati</taxon>
        <taxon>Thermodesulfobacteriota</taxon>
        <taxon>Desulfobulbia</taxon>
        <taxon>Desulfobulbales</taxon>
        <taxon>Desulfobulbaceae</taxon>
        <taxon>Desulfomarina</taxon>
    </lineage>
</organism>
<evidence type="ECO:0000259" key="3">
    <source>
        <dbReference type="SMART" id="SM00331"/>
    </source>
</evidence>
<keyword evidence="2" id="KW-1133">Transmembrane helix</keyword>
<dbReference type="Pfam" id="PF20970">
    <property type="entry name" value="MASE10"/>
    <property type="match status" value="1"/>
</dbReference>
<protein>
    <recommendedName>
        <fullName evidence="3">PPM-type phosphatase domain-containing protein</fullName>
    </recommendedName>
</protein>
<keyword evidence="2" id="KW-0812">Transmembrane</keyword>
<dbReference type="RefSeq" id="WP_228856035.1">
    <property type="nucleotide sequence ID" value="NZ_AP024086.1"/>
</dbReference>